<feature type="domain" description="MobA/VirD2-like nuclease" evidence="1">
    <location>
        <begin position="41"/>
        <end position="125"/>
    </location>
</feature>
<dbReference type="InterPro" id="IPR005094">
    <property type="entry name" value="Endonuclease_MobA/VirD2"/>
</dbReference>
<dbReference type="Pfam" id="PF03432">
    <property type="entry name" value="Relaxase"/>
    <property type="match status" value="1"/>
</dbReference>
<evidence type="ECO:0000313" key="3">
    <source>
        <dbReference type="Proteomes" id="UP000266497"/>
    </source>
</evidence>
<sequence length="128" mass="14116">MVAKISHGTSLYGALAYNYDKVTAGTAEILSGNRMISDRLGLPSEDIRLALLSFENYLLANRNTEKPVLHISLSPAPEDRLTDGQLVELAERYMQKMGYGNQPYIAYKHADTHNAHIHIVSVCVDGQG</sequence>
<protein>
    <submittedName>
        <fullName evidence="2">Mobilization protein</fullName>
    </submittedName>
</protein>
<dbReference type="AlphaFoldDB" id="A0A395UJT8"/>
<name>A0A395UJT8_PHOVU</name>
<organism evidence="2 3">
    <name type="scientific">Phocaeicola vulgatus</name>
    <name type="common">Bacteroides vulgatus</name>
    <dbReference type="NCBI Taxonomy" id="821"/>
    <lineage>
        <taxon>Bacteria</taxon>
        <taxon>Pseudomonadati</taxon>
        <taxon>Bacteroidota</taxon>
        <taxon>Bacteroidia</taxon>
        <taxon>Bacteroidales</taxon>
        <taxon>Bacteroidaceae</taxon>
        <taxon>Phocaeicola</taxon>
    </lineage>
</organism>
<proteinExistence type="predicted"/>
<gene>
    <name evidence="2" type="ORF">DWY53_20535</name>
</gene>
<dbReference type="RefSeq" id="WP_182423017.1">
    <property type="nucleotide sequence ID" value="NZ_QRUD01000085.1"/>
</dbReference>
<feature type="non-terminal residue" evidence="2">
    <location>
        <position position="128"/>
    </location>
</feature>
<evidence type="ECO:0000313" key="2">
    <source>
        <dbReference type="EMBL" id="RGR32471.1"/>
    </source>
</evidence>
<dbReference type="EMBL" id="QRUD01000085">
    <property type="protein sequence ID" value="RGR32471.1"/>
    <property type="molecule type" value="Genomic_DNA"/>
</dbReference>
<comment type="caution">
    <text evidence="2">The sequence shown here is derived from an EMBL/GenBank/DDBJ whole genome shotgun (WGS) entry which is preliminary data.</text>
</comment>
<evidence type="ECO:0000259" key="1">
    <source>
        <dbReference type="Pfam" id="PF03432"/>
    </source>
</evidence>
<accession>A0A395UJT8</accession>
<dbReference type="Proteomes" id="UP000266497">
    <property type="component" value="Unassembled WGS sequence"/>
</dbReference>
<reference evidence="2 3" key="1">
    <citation type="submission" date="2018-08" db="EMBL/GenBank/DDBJ databases">
        <title>A genome reference for cultivated species of the human gut microbiota.</title>
        <authorList>
            <person name="Zou Y."/>
            <person name="Xue W."/>
            <person name="Luo G."/>
        </authorList>
    </citation>
    <scope>NUCLEOTIDE SEQUENCE [LARGE SCALE GENOMIC DNA]</scope>
    <source>
        <strain evidence="2 3">AF25-30LB</strain>
    </source>
</reference>